<evidence type="ECO:0000313" key="6">
    <source>
        <dbReference type="EMBL" id="HIR89582.1"/>
    </source>
</evidence>
<feature type="domain" description="FAD/NAD(P)-binding" evidence="4">
    <location>
        <begin position="1"/>
        <end position="291"/>
    </location>
</feature>
<dbReference type="Gene3D" id="3.30.390.30">
    <property type="match status" value="1"/>
</dbReference>
<comment type="caution">
    <text evidence="6">The sequence shown here is derived from an EMBL/GenBank/DDBJ whole genome shotgun (WGS) entry which is preliminary data.</text>
</comment>
<dbReference type="Pfam" id="PF07992">
    <property type="entry name" value="Pyr_redox_2"/>
    <property type="match status" value="1"/>
</dbReference>
<dbReference type="PRINTS" id="PR00368">
    <property type="entry name" value="FADPNR"/>
</dbReference>
<dbReference type="PRINTS" id="PR00411">
    <property type="entry name" value="PNDRDTASEI"/>
</dbReference>
<accession>A0A9D1JDW9</accession>
<evidence type="ECO:0000313" key="7">
    <source>
        <dbReference type="Proteomes" id="UP000824201"/>
    </source>
</evidence>
<evidence type="ECO:0000256" key="2">
    <source>
        <dbReference type="ARBA" id="ARBA00022630"/>
    </source>
</evidence>
<reference evidence="6" key="2">
    <citation type="journal article" date="2021" name="PeerJ">
        <title>Extensive microbial diversity within the chicken gut microbiome revealed by metagenomics and culture.</title>
        <authorList>
            <person name="Gilroy R."/>
            <person name="Ravi A."/>
            <person name="Getino M."/>
            <person name="Pursley I."/>
            <person name="Horton D.L."/>
            <person name="Alikhan N.F."/>
            <person name="Baker D."/>
            <person name="Gharbi K."/>
            <person name="Hall N."/>
            <person name="Watson M."/>
            <person name="Adriaenssens E.M."/>
            <person name="Foster-Nyarko E."/>
            <person name="Jarju S."/>
            <person name="Secka A."/>
            <person name="Antonio M."/>
            <person name="Oren A."/>
            <person name="Chaudhuri R.R."/>
            <person name="La Ragione R."/>
            <person name="Hildebrand F."/>
            <person name="Pallen M.J."/>
        </authorList>
    </citation>
    <scope>NUCLEOTIDE SEQUENCE</scope>
    <source>
        <strain evidence="6">ChiW13-3771</strain>
    </source>
</reference>
<reference evidence="6" key="1">
    <citation type="submission" date="2020-10" db="EMBL/GenBank/DDBJ databases">
        <authorList>
            <person name="Gilroy R."/>
        </authorList>
    </citation>
    <scope>NUCLEOTIDE SEQUENCE</scope>
    <source>
        <strain evidence="6">ChiW13-3771</strain>
    </source>
</reference>
<feature type="domain" description="NADH-rubredoxin oxidoreductase C-terminal" evidence="5">
    <location>
        <begin position="314"/>
        <end position="379"/>
    </location>
</feature>
<evidence type="ECO:0000256" key="3">
    <source>
        <dbReference type="ARBA" id="ARBA00022827"/>
    </source>
</evidence>
<dbReference type="SUPFAM" id="SSF51905">
    <property type="entry name" value="FAD/NAD(P)-binding domain"/>
    <property type="match status" value="1"/>
</dbReference>
<evidence type="ECO:0000259" key="5">
    <source>
        <dbReference type="Pfam" id="PF18267"/>
    </source>
</evidence>
<dbReference type="InterPro" id="IPR016156">
    <property type="entry name" value="FAD/NAD-linked_Rdtase_dimer_sf"/>
</dbReference>
<dbReference type="GO" id="GO:0016491">
    <property type="term" value="F:oxidoreductase activity"/>
    <property type="evidence" value="ECO:0007669"/>
    <property type="project" value="InterPro"/>
</dbReference>
<proteinExistence type="predicted"/>
<dbReference type="InterPro" id="IPR041575">
    <property type="entry name" value="Rubredoxin_C"/>
</dbReference>
<comment type="cofactor">
    <cofactor evidence="1">
        <name>FAD</name>
        <dbReference type="ChEBI" id="CHEBI:57692"/>
    </cofactor>
</comment>
<gene>
    <name evidence="6" type="ORF">IAC96_11605</name>
</gene>
<dbReference type="Gene3D" id="3.50.50.60">
    <property type="entry name" value="FAD/NAD(P)-binding domain"/>
    <property type="match status" value="2"/>
</dbReference>
<dbReference type="EMBL" id="DVHN01000154">
    <property type="protein sequence ID" value="HIR89582.1"/>
    <property type="molecule type" value="Genomic_DNA"/>
</dbReference>
<keyword evidence="3" id="KW-0274">FAD</keyword>
<dbReference type="Pfam" id="PF18267">
    <property type="entry name" value="Rubredoxin_C"/>
    <property type="match status" value="1"/>
</dbReference>
<dbReference type="InterPro" id="IPR050260">
    <property type="entry name" value="FAD-bd_OxRdtase"/>
</dbReference>
<evidence type="ECO:0000259" key="4">
    <source>
        <dbReference type="Pfam" id="PF07992"/>
    </source>
</evidence>
<dbReference type="InterPro" id="IPR023753">
    <property type="entry name" value="FAD/NAD-binding_dom"/>
</dbReference>
<name>A0A9D1JDW9_9FIRM</name>
<keyword evidence="2" id="KW-0285">Flavoprotein</keyword>
<dbReference type="InterPro" id="IPR036188">
    <property type="entry name" value="FAD/NAD-bd_sf"/>
</dbReference>
<dbReference type="PANTHER" id="PTHR43429:SF3">
    <property type="entry name" value="NITRITE REDUCTASE [NAD(P)H]"/>
    <property type="match status" value="1"/>
</dbReference>
<dbReference type="Proteomes" id="UP000824201">
    <property type="component" value="Unassembled WGS sequence"/>
</dbReference>
<sequence length="413" mass="45924">MKYVVLGSSAAGINGIRELRKLDKESEIILISKDREIYSRCILHQYLGGERNIEQLCFVEKNFEDCYQVKWIKGKACVGLKRQEKQVLLEDGTLISYDKLLIATGSHTFIPPVKHLKEAKNVIGFRNIEDIDTLKEVAKTAKHIVVMGAGLVGLDCACGFLELGVKVTLVEMAGWLLSKQLDERAAKTYQEAFSKQGIMQYYGVGISEVILDEENNITKAILSDGTQLPCDYIVVTAGVRSNVEFLEGSGIETGRFGLIYDETGKTNDEDVYGAGDVSGLSPIWPVAVKEGMIAASNMAGVKREMTDFFASKSTMNFLGIPSMSLGNVNPEEEDVTVEIKETENSYKKIIHKNGKITGAILQGDLAYSGILQQLIARKIDVTKVKKPIFDIDYSDFFHIKENFEFYYTENEAN</sequence>
<evidence type="ECO:0000256" key="1">
    <source>
        <dbReference type="ARBA" id="ARBA00001974"/>
    </source>
</evidence>
<dbReference type="PANTHER" id="PTHR43429">
    <property type="entry name" value="PYRIDINE NUCLEOTIDE-DISULFIDE OXIDOREDUCTASE DOMAIN-CONTAINING"/>
    <property type="match status" value="1"/>
</dbReference>
<organism evidence="6 7">
    <name type="scientific">Candidatus Fimimorpha faecalis</name>
    <dbReference type="NCBI Taxonomy" id="2840824"/>
    <lineage>
        <taxon>Bacteria</taxon>
        <taxon>Bacillati</taxon>
        <taxon>Bacillota</taxon>
        <taxon>Clostridia</taxon>
        <taxon>Eubacteriales</taxon>
        <taxon>Candidatus Fimimorpha</taxon>
    </lineage>
</organism>
<protein>
    <submittedName>
        <fullName evidence="6">NAD(P)/FAD-dependent oxidoreductase</fullName>
    </submittedName>
</protein>
<dbReference type="AlphaFoldDB" id="A0A9D1JDW9"/>